<proteinExistence type="predicted"/>
<organism evidence="2 3">
    <name type="scientific">Lentinula lateritia</name>
    <dbReference type="NCBI Taxonomy" id="40482"/>
    <lineage>
        <taxon>Eukaryota</taxon>
        <taxon>Fungi</taxon>
        <taxon>Dikarya</taxon>
        <taxon>Basidiomycota</taxon>
        <taxon>Agaricomycotina</taxon>
        <taxon>Agaricomycetes</taxon>
        <taxon>Agaricomycetidae</taxon>
        <taxon>Agaricales</taxon>
        <taxon>Marasmiineae</taxon>
        <taxon>Omphalotaceae</taxon>
        <taxon>Lentinula</taxon>
    </lineage>
</organism>
<dbReference type="Gene3D" id="3.30.559.30">
    <property type="entry name" value="Nonribosomal peptide synthetase, condensation domain"/>
    <property type="match status" value="1"/>
</dbReference>
<dbReference type="InterPro" id="IPR052058">
    <property type="entry name" value="Alcohol_O-acetyltransferase"/>
</dbReference>
<reference evidence="2" key="2">
    <citation type="journal article" date="2023" name="Proc. Natl. Acad. Sci. U.S.A.">
        <title>A global phylogenomic analysis of the shiitake genus Lentinula.</title>
        <authorList>
            <person name="Sierra-Patev S."/>
            <person name="Min B."/>
            <person name="Naranjo-Ortiz M."/>
            <person name="Looney B."/>
            <person name="Konkel Z."/>
            <person name="Slot J.C."/>
            <person name="Sakamoto Y."/>
            <person name="Steenwyk J.L."/>
            <person name="Rokas A."/>
            <person name="Carro J."/>
            <person name="Camarero S."/>
            <person name="Ferreira P."/>
            <person name="Molpeceres G."/>
            <person name="Ruiz-Duenas F.J."/>
            <person name="Serrano A."/>
            <person name="Henrissat B."/>
            <person name="Drula E."/>
            <person name="Hughes K.W."/>
            <person name="Mata J.L."/>
            <person name="Ishikawa N.K."/>
            <person name="Vargas-Isla R."/>
            <person name="Ushijima S."/>
            <person name="Smith C.A."/>
            <person name="Donoghue J."/>
            <person name="Ahrendt S."/>
            <person name="Andreopoulos W."/>
            <person name="He G."/>
            <person name="LaButti K."/>
            <person name="Lipzen A."/>
            <person name="Ng V."/>
            <person name="Riley R."/>
            <person name="Sandor L."/>
            <person name="Barry K."/>
            <person name="Martinez A.T."/>
            <person name="Xiao Y."/>
            <person name="Gibbons J.G."/>
            <person name="Terashima K."/>
            <person name="Grigoriev I.V."/>
            <person name="Hibbett D."/>
        </authorList>
    </citation>
    <scope>NUCLEOTIDE SEQUENCE</scope>
    <source>
        <strain evidence="2">Sp2 HRB7682 ss15</strain>
    </source>
</reference>
<sequence length="506" mass="57863">MRLQNPIRIERSLGDTEASYFLPSRESGVNDMYLHLGFSAQPQTIRRDRVANAWAILRLKHPLLACNIVMQDYDDIRFVLMPYASPESVLHSANENIFYRQGTKEELIDSYLNGPRTLSAQRLSCIFLSQESDRSHSRRTHPDGPVQSTQGEDWFDYDLLLCTTHFIGDGMALHQCANDFFTLLSSKRSTEELHDILKEQWQIRYGSQFSELSLPRSLEERLPQSSGRFQRAVSIVDFDLSQGRLLGGHSFSRRKGNERRTVVPTVAFDEDHTRKALKLCKSHNVSISSALFAICNIAWARTRNDNPDLPVMMYSALNLRPFLTPDELNDSYWFIAISYFNVILPGFLPATDVEKTFWHRARFAKEQSTRAAKHRMLISRSREMAKERGVRARRWAKEDDEKASGTRIPSPPVTATVMERPPSTALIGLSLLGNLDGIYKHTSFPQIKLHTLTTGSRQRSGAMLLFGYTFVGKLWVSLGYDENGFEKGLVEQFWKNVLTSMEELLL</sequence>
<accession>A0A9W9ANQ7</accession>
<evidence type="ECO:0000313" key="2">
    <source>
        <dbReference type="EMBL" id="KAJ4485051.1"/>
    </source>
</evidence>
<dbReference type="PANTHER" id="PTHR28037">
    <property type="entry name" value="ALCOHOL O-ACETYLTRANSFERASE 1-RELATED"/>
    <property type="match status" value="1"/>
</dbReference>
<name>A0A9W9ANQ7_9AGAR</name>
<dbReference type="EMBL" id="JANVFS010000011">
    <property type="protein sequence ID" value="KAJ4485051.1"/>
    <property type="molecule type" value="Genomic_DNA"/>
</dbReference>
<feature type="compositionally biased region" description="Basic and acidic residues" evidence="1">
    <location>
        <begin position="389"/>
        <end position="404"/>
    </location>
</feature>
<dbReference type="PANTHER" id="PTHR28037:SF1">
    <property type="entry name" value="ALCOHOL O-ACETYLTRANSFERASE 1-RELATED"/>
    <property type="match status" value="1"/>
</dbReference>
<evidence type="ECO:0000313" key="3">
    <source>
        <dbReference type="Proteomes" id="UP001150238"/>
    </source>
</evidence>
<dbReference type="Proteomes" id="UP001150238">
    <property type="component" value="Unassembled WGS sequence"/>
</dbReference>
<dbReference type="AlphaFoldDB" id="A0A9W9ANQ7"/>
<dbReference type="SUPFAM" id="SSF52777">
    <property type="entry name" value="CoA-dependent acyltransferases"/>
    <property type="match status" value="1"/>
</dbReference>
<dbReference type="InterPro" id="IPR023213">
    <property type="entry name" value="CAT-like_dom_sf"/>
</dbReference>
<gene>
    <name evidence="2" type="ORF">C8J55DRAFT_425465</name>
</gene>
<dbReference type="Gene3D" id="3.30.559.10">
    <property type="entry name" value="Chloramphenicol acetyltransferase-like domain"/>
    <property type="match status" value="1"/>
</dbReference>
<protein>
    <submittedName>
        <fullName evidence="2">Uncharacterized protein</fullName>
    </submittedName>
</protein>
<reference evidence="2" key="1">
    <citation type="submission" date="2022-08" db="EMBL/GenBank/DDBJ databases">
        <authorList>
            <consortium name="DOE Joint Genome Institute"/>
            <person name="Min B."/>
            <person name="Riley R."/>
            <person name="Sierra-Patev S."/>
            <person name="Naranjo-Ortiz M."/>
            <person name="Looney B."/>
            <person name="Konkel Z."/>
            <person name="Slot J.C."/>
            <person name="Sakamoto Y."/>
            <person name="Steenwyk J.L."/>
            <person name="Rokas A."/>
            <person name="Carro J."/>
            <person name="Camarero S."/>
            <person name="Ferreira P."/>
            <person name="Molpeceres G."/>
            <person name="Ruiz-Duenas F.J."/>
            <person name="Serrano A."/>
            <person name="Henrissat B."/>
            <person name="Drula E."/>
            <person name="Hughes K.W."/>
            <person name="Mata J.L."/>
            <person name="Ishikawa N.K."/>
            <person name="Vargas-Isla R."/>
            <person name="Ushijima S."/>
            <person name="Smith C.A."/>
            <person name="Ahrendt S."/>
            <person name="Andreopoulos W."/>
            <person name="He G."/>
            <person name="Labutti K."/>
            <person name="Lipzen A."/>
            <person name="Ng V."/>
            <person name="Sandor L."/>
            <person name="Barry K."/>
            <person name="Martinez A.T."/>
            <person name="Xiao Y."/>
            <person name="Gibbons J.G."/>
            <person name="Terashima K."/>
            <person name="Hibbett D.S."/>
            <person name="Grigoriev I.V."/>
        </authorList>
    </citation>
    <scope>NUCLEOTIDE SEQUENCE</scope>
    <source>
        <strain evidence="2">Sp2 HRB7682 ss15</strain>
    </source>
</reference>
<evidence type="ECO:0000256" key="1">
    <source>
        <dbReference type="SAM" id="MobiDB-lite"/>
    </source>
</evidence>
<comment type="caution">
    <text evidence="2">The sequence shown here is derived from an EMBL/GenBank/DDBJ whole genome shotgun (WGS) entry which is preliminary data.</text>
</comment>
<feature type="region of interest" description="Disordered" evidence="1">
    <location>
        <begin position="389"/>
        <end position="415"/>
    </location>
</feature>